<keyword evidence="1" id="KW-1133">Transmembrane helix</keyword>
<proteinExistence type="predicted"/>
<dbReference type="AlphaFoldDB" id="X1V340"/>
<comment type="caution">
    <text evidence="2">The sequence shown here is derived from an EMBL/GenBank/DDBJ whole genome shotgun (WGS) entry which is preliminary data.</text>
</comment>
<gene>
    <name evidence="2" type="ORF">S12H4_56007</name>
</gene>
<name>X1V340_9ZZZZ</name>
<keyword evidence="1" id="KW-0472">Membrane</keyword>
<sequence>MEAKTTQLSLGNRLDWFWFLLPALILVVVFFFIPVIIVFIISLT</sequence>
<dbReference type="EMBL" id="BARW01035995">
    <property type="protein sequence ID" value="GAJ24104.1"/>
    <property type="molecule type" value="Genomic_DNA"/>
</dbReference>
<organism evidence="2">
    <name type="scientific">marine sediment metagenome</name>
    <dbReference type="NCBI Taxonomy" id="412755"/>
    <lineage>
        <taxon>unclassified sequences</taxon>
        <taxon>metagenomes</taxon>
        <taxon>ecological metagenomes</taxon>
    </lineage>
</organism>
<evidence type="ECO:0000256" key="1">
    <source>
        <dbReference type="SAM" id="Phobius"/>
    </source>
</evidence>
<evidence type="ECO:0008006" key="3">
    <source>
        <dbReference type="Google" id="ProtNLM"/>
    </source>
</evidence>
<accession>X1V340</accession>
<feature type="non-terminal residue" evidence="2">
    <location>
        <position position="44"/>
    </location>
</feature>
<keyword evidence="1" id="KW-0812">Transmembrane</keyword>
<reference evidence="2" key="1">
    <citation type="journal article" date="2014" name="Front. Microbiol.">
        <title>High frequency of phylogenetically diverse reductive dehalogenase-homologous genes in deep subseafloor sedimentary metagenomes.</title>
        <authorList>
            <person name="Kawai M."/>
            <person name="Futagami T."/>
            <person name="Toyoda A."/>
            <person name="Takaki Y."/>
            <person name="Nishi S."/>
            <person name="Hori S."/>
            <person name="Arai W."/>
            <person name="Tsubouchi T."/>
            <person name="Morono Y."/>
            <person name="Uchiyama I."/>
            <person name="Ito T."/>
            <person name="Fujiyama A."/>
            <person name="Inagaki F."/>
            <person name="Takami H."/>
        </authorList>
    </citation>
    <scope>NUCLEOTIDE SEQUENCE</scope>
    <source>
        <strain evidence="2">Expedition CK06-06</strain>
    </source>
</reference>
<protein>
    <recommendedName>
        <fullName evidence="3">ABC transmembrane type-1 domain-containing protein</fullName>
    </recommendedName>
</protein>
<evidence type="ECO:0000313" key="2">
    <source>
        <dbReference type="EMBL" id="GAJ24104.1"/>
    </source>
</evidence>
<feature type="transmembrane region" description="Helical" evidence="1">
    <location>
        <begin position="16"/>
        <end position="41"/>
    </location>
</feature>